<feature type="compositionally biased region" description="Basic residues" evidence="1">
    <location>
        <begin position="44"/>
        <end position="54"/>
    </location>
</feature>
<evidence type="ECO:0000256" key="1">
    <source>
        <dbReference type="SAM" id="MobiDB-lite"/>
    </source>
</evidence>
<proteinExistence type="predicted"/>
<sequence length="82" mass="9140">MQDHPRNIGLPRHEQRPEPPVQPADGEARPSSDGLLGVGGERARVRRRRGHLAQHAHDEDDQHASRQIGEHGGRPRLRNDAA</sequence>
<accession>A0A645DJC3</accession>
<organism evidence="2">
    <name type="scientific">bioreactor metagenome</name>
    <dbReference type="NCBI Taxonomy" id="1076179"/>
    <lineage>
        <taxon>unclassified sequences</taxon>
        <taxon>metagenomes</taxon>
        <taxon>ecological metagenomes</taxon>
    </lineage>
</organism>
<name>A0A645DJC3_9ZZZZ</name>
<evidence type="ECO:0000313" key="2">
    <source>
        <dbReference type="EMBL" id="MPM89367.1"/>
    </source>
</evidence>
<protein>
    <submittedName>
        <fullName evidence="2">Uncharacterized protein</fullName>
    </submittedName>
</protein>
<dbReference type="AlphaFoldDB" id="A0A645DJC3"/>
<feature type="region of interest" description="Disordered" evidence="1">
    <location>
        <begin position="1"/>
        <end position="82"/>
    </location>
</feature>
<reference evidence="2" key="1">
    <citation type="submission" date="2019-08" db="EMBL/GenBank/DDBJ databases">
        <authorList>
            <person name="Kucharzyk K."/>
            <person name="Murdoch R.W."/>
            <person name="Higgins S."/>
            <person name="Loffler F."/>
        </authorList>
    </citation>
    <scope>NUCLEOTIDE SEQUENCE</scope>
</reference>
<gene>
    <name evidence="2" type="ORF">SDC9_136476</name>
</gene>
<comment type="caution">
    <text evidence="2">The sequence shown here is derived from an EMBL/GenBank/DDBJ whole genome shotgun (WGS) entry which is preliminary data.</text>
</comment>
<feature type="compositionally biased region" description="Basic and acidic residues" evidence="1">
    <location>
        <begin position="1"/>
        <end position="17"/>
    </location>
</feature>
<dbReference type="EMBL" id="VSSQ01036804">
    <property type="protein sequence ID" value="MPM89367.1"/>
    <property type="molecule type" value="Genomic_DNA"/>
</dbReference>
<feature type="compositionally biased region" description="Basic and acidic residues" evidence="1">
    <location>
        <begin position="55"/>
        <end position="82"/>
    </location>
</feature>